<keyword evidence="1" id="KW-0812">Transmembrane</keyword>
<keyword evidence="1" id="KW-0472">Membrane</keyword>
<proteinExistence type="predicted"/>
<feature type="transmembrane region" description="Helical" evidence="1">
    <location>
        <begin position="69"/>
        <end position="89"/>
    </location>
</feature>
<evidence type="ECO:0000256" key="1">
    <source>
        <dbReference type="SAM" id="Phobius"/>
    </source>
</evidence>
<dbReference type="PANTHER" id="PTHR34989:SF1">
    <property type="entry name" value="PROTEIN HDED"/>
    <property type="match status" value="1"/>
</dbReference>
<dbReference type="GO" id="GO:0005886">
    <property type="term" value="C:plasma membrane"/>
    <property type="evidence" value="ECO:0007669"/>
    <property type="project" value="TreeGrafter"/>
</dbReference>
<dbReference type="InterPro" id="IPR005325">
    <property type="entry name" value="DUF308_memb"/>
</dbReference>
<reference evidence="2 3" key="1">
    <citation type="submission" date="2016-10" db="EMBL/GenBank/DDBJ databases">
        <authorList>
            <person name="de Groot N.N."/>
        </authorList>
    </citation>
    <scope>NUCLEOTIDE SEQUENCE [LARGE SCALE GENOMIC DNA]</scope>
    <source>
        <strain evidence="2 3">MP1X4</strain>
    </source>
</reference>
<dbReference type="AlphaFoldDB" id="A0A1H1XHT0"/>
<feature type="transmembrane region" description="Helical" evidence="1">
    <location>
        <begin position="149"/>
        <end position="169"/>
    </location>
</feature>
<dbReference type="RefSeq" id="WP_091372935.1">
    <property type="nucleotide sequence ID" value="NZ_LT629740.1"/>
</dbReference>
<dbReference type="EMBL" id="LT629740">
    <property type="protein sequence ID" value="SDT08807.1"/>
    <property type="molecule type" value="Genomic_DNA"/>
</dbReference>
<keyword evidence="1" id="KW-1133">Transmembrane helix</keyword>
<dbReference type="InterPro" id="IPR052712">
    <property type="entry name" value="Acid_resist_chaperone_HdeD"/>
</dbReference>
<protein>
    <submittedName>
        <fullName evidence="2">Uncharacterized membrane protein HdeD, DUF308 family</fullName>
    </submittedName>
</protein>
<accession>A0A1H1XHT0</accession>
<keyword evidence="3" id="KW-1185">Reference proteome</keyword>
<dbReference type="STRING" id="652787.SAMN05216490_2456"/>
<feature type="transmembrane region" description="Helical" evidence="1">
    <location>
        <begin position="12"/>
        <end position="31"/>
    </location>
</feature>
<sequence>MELSVDGGFRQWWLLLIRGILFILVGIYMIASPATSVVALGFLFGLMILLAGISELLHVSNSRSSGNRNWHLGLGILEVILGIVFMSHIATSVAILRILVGLWFIFRGIALFNLSRILGASWVNKLGGIVTVIFGLLILFDVVFGSMTIILFVAIGFIITGFFNVWLGYSLKPRT</sequence>
<evidence type="ECO:0000313" key="3">
    <source>
        <dbReference type="Proteomes" id="UP000199679"/>
    </source>
</evidence>
<evidence type="ECO:0000313" key="2">
    <source>
        <dbReference type="EMBL" id="SDT08807.1"/>
    </source>
</evidence>
<name>A0A1H1XHT0_MUCMA</name>
<gene>
    <name evidence="2" type="ORF">SAMN05216490_2456</name>
</gene>
<dbReference type="OrthoDB" id="7059775at2"/>
<feature type="transmembrane region" description="Helical" evidence="1">
    <location>
        <begin position="95"/>
        <end position="114"/>
    </location>
</feature>
<dbReference type="Pfam" id="PF03729">
    <property type="entry name" value="DUF308"/>
    <property type="match status" value="2"/>
</dbReference>
<feature type="transmembrane region" description="Helical" evidence="1">
    <location>
        <begin position="37"/>
        <end position="57"/>
    </location>
</feature>
<dbReference type="PANTHER" id="PTHR34989">
    <property type="entry name" value="PROTEIN HDED"/>
    <property type="match status" value="1"/>
</dbReference>
<dbReference type="Proteomes" id="UP000199679">
    <property type="component" value="Chromosome I"/>
</dbReference>
<feature type="transmembrane region" description="Helical" evidence="1">
    <location>
        <begin position="126"/>
        <end position="143"/>
    </location>
</feature>
<organism evidence="2 3">
    <name type="scientific">Mucilaginibacter mallensis</name>
    <dbReference type="NCBI Taxonomy" id="652787"/>
    <lineage>
        <taxon>Bacteria</taxon>
        <taxon>Pseudomonadati</taxon>
        <taxon>Bacteroidota</taxon>
        <taxon>Sphingobacteriia</taxon>
        <taxon>Sphingobacteriales</taxon>
        <taxon>Sphingobacteriaceae</taxon>
        <taxon>Mucilaginibacter</taxon>
    </lineage>
</organism>